<accession>A0ABN0RH19</accession>
<dbReference type="InterPro" id="IPR000594">
    <property type="entry name" value="ThiF_NAD_FAD-bd"/>
</dbReference>
<dbReference type="PANTHER" id="PTHR10953">
    <property type="entry name" value="UBIQUITIN-ACTIVATING ENZYME E1"/>
    <property type="match status" value="1"/>
</dbReference>
<organism evidence="2 3">
    <name type="scientific">Listeria floridensis FSL S10-1187</name>
    <dbReference type="NCBI Taxonomy" id="1265817"/>
    <lineage>
        <taxon>Bacteria</taxon>
        <taxon>Bacillati</taxon>
        <taxon>Bacillota</taxon>
        <taxon>Bacilli</taxon>
        <taxon>Bacillales</taxon>
        <taxon>Listeriaceae</taxon>
        <taxon>Listeria</taxon>
    </lineage>
</organism>
<proteinExistence type="predicted"/>
<dbReference type="InterPro" id="IPR035985">
    <property type="entry name" value="Ubiquitin-activating_enz"/>
</dbReference>
<feature type="domain" description="THIF-type NAD/FAD binding fold" evidence="1">
    <location>
        <begin position="4"/>
        <end position="133"/>
    </location>
</feature>
<evidence type="ECO:0000259" key="1">
    <source>
        <dbReference type="Pfam" id="PF00899"/>
    </source>
</evidence>
<evidence type="ECO:0000313" key="2">
    <source>
        <dbReference type="EMBL" id="EUJ33063.1"/>
    </source>
</evidence>
<comment type="caution">
    <text evidence="2">The sequence shown here is derived from an EMBL/GenBank/DDBJ whole genome shotgun (WGS) entry which is preliminary data.</text>
</comment>
<dbReference type="Gene3D" id="3.40.50.720">
    <property type="entry name" value="NAD(P)-binding Rossmann-like Domain"/>
    <property type="match status" value="1"/>
</dbReference>
<dbReference type="Proteomes" id="UP000019249">
    <property type="component" value="Unassembled WGS sequence"/>
</dbReference>
<dbReference type="SUPFAM" id="SSF69572">
    <property type="entry name" value="Activating enzymes of the ubiquitin-like proteins"/>
    <property type="match status" value="1"/>
</dbReference>
<keyword evidence="3" id="KW-1185">Reference proteome</keyword>
<name>A0ABN0RH19_9LIST</name>
<gene>
    <name evidence="2" type="ORF">MFLO_05690</name>
</gene>
<reference evidence="2 3" key="1">
    <citation type="journal article" date="2014" name="Int. J. Syst. Evol. Microbiol.">
        <title>Listeria floridensis sp. nov., Listeria aquatica sp. nov., Listeria cornellensis sp. nov., Listeria riparia sp. nov. and Listeria grandensis sp. nov., from agricultural and natural environments.</title>
        <authorList>
            <person name="den Bakker H.C."/>
            <person name="Warchocki S."/>
            <person name="Wright E.M."/>
            <person name="Allred A.F."/>
            <person name="Ahlstrom C."/>
            <person name="Manuel C.S."/>
            <person name="Stasiewicz M.J."/>
            <person name="Burrell A."/>
            <person name="Roof S."/>
            <person name="Strawn L."/>
            <person name="Fortes E.D."/>
            <person name="Nightingale K.K."/>
            <person name="Kephart D."/>
            <person name="Wiedmann M."/>
        </authorList>
    </citation>
    <scope>NUCLEOTIDE SEQUENCE [LARGE SCALE GENOMIC DNA]</scope>
    <source>
        <strain evidence="2 3">FSL S10-1187</strain>
    </source>
</reference>
<sequence length="137" mass="15391">MNRYDRQMRVSQIGKSGQEKIAKTRLLIVGVGAIGTYAAELAVRMGFRELTLIDRDFVELSNLQRQTLFTESDAALKLPKAYAAREHLLHIDKSVKIEIVVDDANAETLADFAGKIDAVLDCTDNFATRRFFKQLLS</sequence>
<protein>
    <submittedName>
        <fullName evidence="2">Molybdopterin biosynthesis protein</fullName>
    </submittedName>
</protein>
<dbReference type="PANTHER" id="PTHR10953:SF102">
    <property type="entry name" value="ADENYLYLTRANSFERASE AND SULFURTRANSFERASE MOCS3"/>
    <property type="match status" value="1"/>
</dbReference>
<dbReference type="Pfam" id="PF00899">
    <property type="entry name" value="ThiF"/>
    <property type="match status" value="1"/>
</dbReference>
<evidence type="ECO:0000313" key="3">
    <source>
        <dbReference type="Proteomes" id="UP000019249"/>
    </source>
</evidence>
<dbReference type="InterPro" id="IPR045886">
    <property type="entry name" value="ThiF/MoeB/HesA"/>
</dbReference>
<dbReference type="EMBL" id="AODF01000008">
    <property type="protein sequence ID" value="EUJ33063.1"/>
    <property type="molecule type" value="Genomic_DNA"/>
</dbReference>